<dbReference type="Pfam" id="PF01035">
    <property type="entry name" value="DNA_binding_1"/>
    <property type="match status" value="1"/>
</dbReference>
<dbReference type="OrthoDB" id="1907495at2759"/>
<evidence type="ECO:0000256" key="11">
    <source>
        <dbReference type="ARBA" id="ARBA00033095"/>
    </source>
</evidence>
<evidence type="ECO:0000256" key="3">
    <source>
        <dbReference type="ARBA" id="ARBA00011918"/>
    </source>
</evidence>
<dbReference type="Proteomes" id="UP000005666">
    <property type="component" value="Chromosome 3"/>
</dbReference>
<accession>G8BRH9</accession>
<dbReference type="OMA" id="YTFIETE"/>
<dbReference type="FunFam" id="1.10.10.10:FF:000214">
    <property type="entry name" value="Methylated-DNA--protein-cysteine methyltransferase"/>
    <property type="match status" value="1"/>
</dbReference>
<evidence type="ECO:0000256" key="1">
    <source>
        <dbReference type="ARBA" id="ARBA00001286"/>
    </source>
</evidence>
<name>G8BRH9_TETPH</name>
<evidence type="ECO:0000256" key="6">
    <source>
        <dbReference type="ARBA" id="ARBA00022679"/>
    </source>
</evidence>
<keyword evidence="8" id="KW-0234">DNA repair</keyword>
<evidence type="ECO:0000256" key="9">
    <source>
        <dbReference type="ARBA" id="ARBA00030795"/>
    </source>
</evidence>
<evidence type="ECO:0000256" key="10">
    <source>
        <dbReference type="ARBA" id="ARBA00031621"/>
    </source>
</evidence>
<evidence type="ECO:0000256" key="8">
    <source>
        <dbReference type="ARBA" id="ARBA00023204"/>
    </source>
</evidence>
<dbReference type="eggNOG" id="KOG4062">
    <property type="taxonomic scope" value="Eukaryota"/>
</dbReference>
<proteinExistence type="inferred from homology"/>
<dbReference type="InterPro" id="IPR001497">
    <property type="entry name" value="MethylDNA_cys_MeTrfase_AS"/>
</dbReference>
<dbReference type="SUPFAM" id="SSF46767">
    <property type="entry name" value="Methylated DNA-protein cysteine methyltransferase, C-terminal domain"/>
    <property type="match status" value="1"/>
</dbReference>
<evidence type="ECO:0000256" key="5">
    <source>
        <dbReference type="ARBA" id="ARBA00022603"/>
    </source>
</evidence>
<dbReference type="KEGG" id="tpf:TPHA_0C02000"/>
<dbReference type="PANTHER" id="PTHR10815">
    <property type="entry name" value="METHYLATED-DNA--PROTEIN-CYSTEINE METHYLTRANSFERASE"/>
    <property type="match status" value="1"/>
</dbReference>
<keyword evidence="5" id="KW-0489">Methyltransferase</keyword>
<comment type="catalytic activity">
    <reaction evidence="12">
        <text>a 6-O-methyl-2'-deoxyguanosine in DNA + L-cysteinyl-[protein] = S-methyl-L-cysteinyl-[protein] + a 2'-deoxyguanosine in DNA</text>
        <dbReference type="Rhea" id="RHEA:24000"/>
        <dbReference type="Rhea" id="RHEA-COMP:10131"/>
        <dbReference type="Rhea" id="RHEA-COMP:10132"/>
        <dbReference type="Rhea" id="RHEA-COMP:11367"/>
        <dbReference type="Rhea" id="RHEA-COMP:11368"/>
        <dbReference type="ChEBI" id="CHEBI:29950"/>
        <dbReference type="ChEBI" id="CHEBI:82612"/>
        <dbReference type="ChEBI" id="CHEBI:85445"/>
        <dbReference type="ChEBI" id="CHEBI:85448"/>
        <dbReference type="EC" id="2.1.1.63"/>
    </reaction>
</comment>
<gene>
    <name evidence="14" type="primary">TPHA0C02000</name>
    <name evidence="14" type="ordered locus">TPHA_0C02000</name>
</gene>
<evidence type="ECO:0000256" key="4">
    <source>
        <dbReference type="ARBA" id="ARBA00015377"/>
    </source>
</evidence>
<keyword evidence="15" id="KW-1185">Reference proteome</keyword>
<dbReference type="InterPro" id="IPR036217">
    <property type="entry name" value="MethylDNA_cys_MeTrfase_DNAb"/>
</dbReference>
<evidence type="ECO:0000256" key="2">
    <source>
        <dbReference type="ARBA" id="ARBA00008711"/>
    </source>
</evidence>
<keyword evidence="7" id="KW-0227">DNA damage</keyword>
<sequence length="216" mass="25163">MMKSEVTYFFVKTDWIKALAVIKNDNNKIVYIRLGQNEANLLKGTLAWFEKVTKKKYNNMSYHLNDESKFKDKVKLHEIKNIFVSILNQEKESPNELLEFELITGTDFQKKVWIEISKIKHGKTLQYSDIANNLGNPKAVRAVGRACGENNLVILIPCHRVLGSSKKLTGFAYGLEMKKYLLKKEKLITMKYDTILYLNEHYYSIKCKCYIVNVLH</sequence>
<dbReference type="CDD" id="cd06445">
    <property type="entry name" value="ATase"/>
    <property type="match status" value="1"/>
</dbReference>
<dbReference type="InterPro" id="IPR014048">
    <property type="entry name" value="MethylDNA_cys_MeTrfase_DNA-bd"/>
</dbReference>
<dbReference type="AlphaFoldDB" id="G8BRH9"/>
<keyword evidence="6" id="KW-0808">Transferase</keyword>
<organism evidence="14 15">
    <name type="scientific">Tetrapisispora phaffii (strain ATCC 24235 / CBS 4417 / NBRC 1672 / NRRL Y-8282 / UCD 70-5)</name>
    <name type="common">Yeast</name>
    <name type="synonym">Fabospora phaffii</name>
    <dbReference type="NCBI Taxonomy" id="1071381"/>
    <lineage>
        <taxon>Eukaryota</taxon>
        <taxon>Fungi</taxon>
        <taxon>Dikarya</taxon>
        <taxon>Ascomycota</taxon>
        <taxon>Saccharomycotina</taxon>
        <taxon>Saccharomycetes</taxon>
        <taxon>Saccharomycetales</taxon>
        <taxon>Saccharomycetaceae</taxon>
        <taxon>Tetrapisispora</taxon>
    </lineage>
</organism>
<dbReference type="GO" id="GO:0003908">
    <property type="term" value="F:methylated-DNA-[protein]-cysteine S-methyltransferase activity"/>
    <property type="evidence" value="ECO:0007669"/>
    <property type="project" value="UniProtKB-EC"/>
</dbReference>
<evidence type="ECO:0000313" key="15">
    <source>
        <dbReference type="Proteomes" id="UP000005666"/>
    </source>
</evidence>
<evidence type="ECO:0000256" key="12">
    <source>
        <dbReference type="ARBA" id="ARBA00049348"/>
    </source>
</evidence>
<dbReference type="EC" id="2.1.1.63" evidence="3"/>
<dbReference type="InterPro" id="IPR036388">
    <property type="entry name" value="WH-like_DNA-bd_sf"/>
</dbReference>
<dbReference type="PROSITE" id="PS00374">
    <property type="entry name" value="MGMT"/>
    <property type="match status" value="1"/>
</dbReference>
<dbReference type="EMBL" id="HE612858">
    <property type="protein sequence ID" value="CCE62355.1"/>
    <property type="molecule type" value="Genomic_DNA"/>
</dbReference>
<comment type="catalytic activity">
    <reaction evidence="1">
        <text>a 4-O-methyl-thymidine in DNA + L-cysteinyl-[protein] = a thymidine in DNA + S-methyl-L-cysteinyl-[protein]</text>
        <dbReference type="Rhea" id="RHEA:53428"/>
        <dbReference type="Rhea" id="RHEA-COMP:10131"/>
        <dbReference type="Rhea" id="RHEA-COMP:10132"/>
        <dbReference type="Rhea" id="RHEA-COMP:13555"/>
        <dbReference type="Rhea" id="RHEA-COMP:13556"/>
        <dbReference type="ChEBI" id="CHEBI:29950"/>
        <dbReference type="ChEBI" id="CHEBI:82612"/>
        <dbReference type="ChEBI" id="CHEBI:137386"/>
        <dbReference type="ChEBI" id="CHEBI:137387"/>
        <dbReference type="EC" id="2.1.1.63"/>
    </reaction>
</comment>
<protein>
    <recommendedName>
        <fullName evidence="4">Methylated-DNA--protein-cysteine methyltransferase</fullName>
        <ecNumber evidence="3">2.1.1.63</ecNumber>
    </recommendedName>
    <alternativeName>
        <fullName evidence="9">6-O-methylguanine-DNA methyltransferase</fullName>
    </alternativeName>
    <alternativeName>
        <fullName evidence="11">DNA repair MTase</fullName>
    </alternativeName>
    <alternativeName>
        <fullName evidence="10">O-6-methylguanine-DNA-alkyltransferase</fullName>
    </alternativeName>
</protein>
<dbReference type="RefSeq" id="XP_003684789.1">
    <property type="nucleotide sequence ID" value="XM_003684741.1"/>
</dbReference>
<dbReference type="GO" id="GO:0006281">
    <property type="term" value="P:DNA repair"/>
    <property type="evidence" value="ECO:0007669"/>
    <property type="project" value="UniProtKB-KW"/>
</dbReference>
<evidence type="ECO:0000313" key="14">
    <source>
        <dbReference type="EMBL" id="CCE62355.1"/>
    </source>
</evidence>
<dbReference type="NCBIfam" id="TIGR00589">
    <property type="entry name" value="ogt"/>
    <property type="match status" value="1"/>
</dbReference>
<dbReference type="Gene3D" id="1.10.10.10">
    <property type="entry name" value="Winged helix-like DNA-binding domain superfamily/Winged helix DNA-binding domain"/>
    <property type="match status" value="1"/>
</dbReference>
<dbReference type="PANTHER" id="PTHR10815:SF13">
    <property type="entry name" value="METHYLATED-DNA--PROTEIN-CYSTEINE METHYLTRANSFERASE"/>
    <property type="match status" value="1"/>
</dbReference>
<evidence type="ECO:0000256" key="7">
    <source>
        <dbReference type="ARBA" id="ARBA00022763"/>
    </source>
</evidence>
<reference evidence="14 15" key="1">
    <citation type="journal article" date="2011" name="Proc. Natl. Acad. Sci. U.S.A.">
        <title>Evolutionary erosion of yeast sex chromosomes by mating-type switching accidents.</title>
        <authorList>
            <person name="Gordon J.L."/>
            <person name="Armisen D."/>
            <person name="Proux-Wera E."/>
            <person name="Oheigeartaigh S.S."/>
            <person name="Byrne K.P."/>
            <person name="Wolfe K.H."/>
        </authorList>
    </citation>
    <scope>NUCLEOTIDE SEQUENCE [LARGE SCALE GENOMIC DNA]</scope>
    <source>
        <strain evidence="15">ATCC 24235 / CBS 4417 / NBRC 1672 / NRRL Y-8282 / UCD 70-5</strain>
    </source>
</reference>
<dbReference type="GeneID" id="11533465"/>
<dbReference type="GO" id="GO:0032259">
    <property type="term" value="P:methylation"/>
    <property type="evidence" value="ECO:0007669"/>
    <property type="project" value="UniProtKB-KW"/>
</dbReference>
<evidence type="ECO:0000259" key="13">
    <source>
        <dbReference type="Pfam" id="PF01035"/>
    </source>
</evidence>
<dbReference type="HOGENOM" id="CLU_000445_52_2_1"/>
<feature type="domain" description="Methylated-DNA-[protein]-cysteine S-methyltransferase DNA binding" evidence="13">
    <location>
        <begin position="107"/>
        <end position="186"/>
    </location>
</feature>
<dbReference type="STRING" id="1071381.G8BRH9"/>
<comment type="similarity">
    <text evidence="2">Belongs to the MGMT family.</text>
</comment>